<accession>A0A2T0X815</accession>
<proteinExistence type="predicted"/>
<dbReference type="Proteomes" id="UP000238801">
    <property type="component" value="Unassembled WGS sequence"/>
</dbReference>
<evidence type="ECO:0000313" key="2">
    <source>
        <dbReference type="Proteomes" id="UP000238801"/>
    </source>
</evidence>
<dbReference type="AlphaFoldDB" id="A0A2T0X815"/>
<comment type="caution">
    <text evidence="1">The sequence shown here is derived from an EMBL/GenBank/DDBJ whole genome shotgun (WGS) entry which is preliminary data.</text>
</comment>
<evidence type="ECO:0000313" key="1">
    <source>
        <dbReference type="EMBL" id="PRY95073.1"/>
    </source>
</evidence>
<dbReference type="EMBL" id="PVTT01000001">
    <property type="protein sequence ID" value="PRY95073.1"/>
    <property type="molecule type" value="Genomic_DNA"/>
</dbReference>
<gene>
    <name evidence="1" type="ORF">BCF33_0686</name>
</gene>
<protein>
    <submittedName>
        <fullName evidence="1">Uncharacterized protein</fullName>
    </submittedName>
</protein>
<name>A0A2T0X815_9RHOB</name>
<organism evidence="1 2">
    <name type="scientific">Hasllibacter halocynthiae</name>
    <dbReference type="NCBI Taxonomy" id="595589"/>
    <lineage>
        <taxon>Bacteria</taxon>
        <taxon>Pseudomonadati</taxon>
        <taxon>Pseudomonadota</taxon>
        <taxon>Alphaproteobacteria</taxon>
        <taxon>Rhodobacterales</taxon>
        <taxon>Roseobacteraceae</taxon>
        <taxon>Hasllibacter</taxon>
    </lineage>
</organism>
<sequence>MLGLSITHRLRVPVVAVRPVPAALPLPLPAAAFCPECGHRAALPDGSRRTCRLCGWSG</sequence>
<reference evidence="1 2" key="1">
    <citation type="submission" date="2018-03" db="EMBL/GenBank/DDBJ databases">
        <title>Genomic Encyclopedia of Archaeal and Bacterial Type Strains, Phase II (KMG-II): from individual species to whole genera.</title>
        <authorList>
            <person name="Goeker M."/>
        </authorList>
    </citation>
    <scope>NUCLEOTIDE SEQUENCE [LARGE SCALE GENOMIC DNA]</scope>
    <source>
        <strain evidence="1 2">DSM 29318</strain>
    </source>
</reference>
<keyword evidence="2" id="KW-1185">Reference proteome</keyword>